<protein>
    <submittedName>
        <fullName evidence="2">Uncharacterized protein</fullName>
    </submittedName>
</protein>
<dbReference type="AlphaFoldDB" id="A0A4Y6PPN9"/>
<keyword evidence="3" id="KW-1185">Reference proteome</keyword>
<dbReference type="Proteomes" id="UP000315995">
    <property type="component" value="Chromosome"/>
</dbReference>
<name>A0A4Y6PPN9_PERCE</name>
<accession>A0A5B8Y4M5</accession>
<proteinExistence type="predicted"/>
<dbReference type="EMBL" id="CP041186">
    <property type="protein sequence ID" value="QDG49735.1"/>
    <property type="molecule type" value="Genomic_DNA"/>
</dbReference>
<reference evidence="2 3" key="1">
    <citation type="submission" date="2019-06" db="EMBL/GenBank/DDBJ databases">
        <title>Persicimonas caeni gen. nov., sp. nov., a predatory bacterium isolated from solar saltern.</title>
        <authorList>
            <person name="Wang S."/>
        </authorList>
    </citation>
    <scope>NUCLEOTIDE SEQUENCE [LARGE SCALE GENOMIC DNA]</scope>
    <source>
        <strain evidence="2 3">YN101</strain>
    </source>
</reference>
<organism evidence="2 3">
    <name type="scientific">Persicimonas caeni</name>
    <dbReference type="NCBI Taxonomy" id="2292766"/>
    <lineage>
        <taxon>Bacteria</taxon>
        <taxon>Deltaproteobacteria</taxon>
        <taxon>Bradymonadales</taxon>
        <taxon>Bradymonadaceae</taxon>
        <taxon>Persicimonas</taxon>
    </lineage>
</organism>
<gene>
    <name evidence="2" type="ORF">FIV42_02985</name>
</gene>
<accession>A0A4Y6PPN9</accession>
<feature type="region of interest" description="Disordered" evidence="1">
    <location>
        <begin position="39"/>
        <end position="69"/>
    </location>
</feature>
<sequence>MEKVVISKKPWLLVNGLVLAVSLANCDQDRANDSDVAVIGDAGEDSGAGGDAAPFQDGGGDTASDTDNDVVELDVDPDATDVSHAPPPWLEGAENRCAPTSVRVPIEKLRAVSLPEPLGDTPRQVWSTQATCVRDGKFDEKSSALAYFTVNGEKRPVVVTSVSTHSGVTPSDRLAAIAFVDAQTGNLLSCHEFEEPLQTPEPKLAVSSNPERYWLYTETIRDAHDQVPTPMFMLRSGTYDGETFTKQIVDPGSPNIRPNLITPNGQWLMGFDNEYLVSFDALNGEVFWAKHVRELWPDAGPRATLFNAYIKSDNEVFISIDSGDSYGVLSVDECGNAKLVKQGTGRGANVQRLSEFDLLVVSRGGDRYFESYRDDVRVHVEECPSAMTYTPGGQSCLHWGIATARLTTFGFDGRDHREVELPSLVDYRYGRYQLGRLSANNGTTLVHRTISETGDPSGTQSSLLMVDPESGEPKTVIPYPKPGETVSKPLLTSGGMMIFVSDGELYGFQTSLPGLAAIPNPRGIGGGRK</sequence>
<evidence type="ECO:0000313" key="2">
    <source>
        <dbReference type="EMBL" id="QDG49735.1"/>
    </source>
</evidence>
<evidence type="ECO:0000313" key="3">
    <source>
        <dbReference type="Proteomes" id="UP000315995"/>
    </source>
</evidence>
<evidence type="ECO:0000256" key="1">
    <source>
        <dbReference type="SAM" id="MobiDB-lite"/>
    </source>
</evidence>
<dbReference type="RefSeq" id="WP_141196232.1">
    <property type="nucleotide sequence ID" value="NZ_CP041186.1"/>
</dbReference>